<name>A0A6H5GAJ5_9HEMI</name>
<evidence type="ECO:0000256" key="1">
    <source>
        <dbReference type="SAM" id="MobiDB-lite"/>
    </source>
</evidence>
<protein>
    <submittedName>
        <fullName evidence="2">Uncharacterized protein</fullName>
    </submittedName>
</protein>
<reference evidence="2 3" key="1">
    <citation type="submission" date="2020-02" db="EMBL/GenBank/DDBJ databases">
        <authorList>
            <person name="Ferguson B K."/>
        </authorList>
    </citation>
    <scope>NUCLEOTIDE SEQUENCE [LARGE SCALE GENOMIC DNA]</scope>
</reference>
<accession>A0A6H5GAJ5</accession>
<organism evidence="2 3">
    <name type="scientific">Nesidiocoris tenuis</name>
    <dbReference type="NCBI Taxonomy" id="355587"/>
    <lineage>
        <taxon>Eukaryota</taxon>
        <taxon>Metazoa</taxon>
        <taxon>Ecdysozoa</taxon>
        <taxon>Arthropoda</taxon>
        <taxon>Hexapoda</taxon>
        <taxon>Insecta</taxon>
        <taxon>Pterygota</taxon>
        <taxon>Neoptera</taxon>
        <taxon>Paraneoptera</taxon>
        <taxon>Hemiptera</taxon>
        <taxon>Heteroptera</taxon>
        <taxon>Panheteroptera</taxon>
        <taxon>Cimicomorpha</taxon>
        <taxon>Miridae</taxon>
        <taxon>Dicyphina</taxon>
        <taxon>Nesidiocoris</taxon>
    </lineage>
</organism>
<proteinExistence type="predicted"/>
<sequence>MKPIRFITSMNHMFEIPFQVGYINRISGRLMYSTVECGQCSTVTDYAYEFGDNEIIPREYQLVHILWAQIPSHLVFKTYRLSFDSSLLSPSNQFSPRCHLNYRSESRSPRSHVLFVFYSAGKKIHFLELTSISILETSQEEKGIEEKKMKKKMKKKEEKTEERREKEEKRSWFVREM</sequence>
<gene>
    <name evidence="2" type="ORF">NTEN_LOCUS6063</name>
</gene>
<dbReference type="AlphaFoldDB" id="A0A6H5GAJ5"/>
<evidence type="ECO:0000313" key="3">
    <source>
        <dbReference type="Proteomes" id="UP000479000"/>
    </source>
</evidence>
<evidence type="ECO:0000313" key="2">
    <source>
        <dbReference type="EMBL" id="CAA9999822.1"/>
    </source>
</evidence>
<feature type="compositionally biased region" description="Basic and acidic residues" evidence="1">
    <location>
        <begin position="155"/>
        <end position="177"/>
    </location>
</feature>
<feature type="region of interest" description="Disordered" evidence="1">
    <location>
        <begin position="140"/>
        <end position="177"/>
    </location>
</feature>
<dbReference type="EMBL" id="CADCXU010009057">
    <property type="protein sequence ID" value="CAA9999822.1"/>
    <property type="molecule type" value="Genomic_DNA"/>
</dbReference>
<keyword evidence="3" id="KW-1185">Reference proteome</keyword>
<dbReference type="Proteomes" id="UP000479000">
    <property type="component" value="Unassembled WGS sequence"/>
</dbReference>